<evidence type="ECO:0000313" key="2">
    <source>
        <dbReference type="Proteomes" id="UP000070092"/>
    </source>
</evidence>
<evidence type="ECO:0000313" key="1">
    <source>
        <dbReference type="EMBL" id="KWZ80265.1"/>
    </source>
</evidence>
<protein>
    <submittedName>
        <fullName evidence="1">Uncharacterized protein</fullName>
    </submittedName>
</protein>
<reference evidence="1 2" key="1">
    <citation type="submission" date="2016-01" db="EMBL/GenBank/DDBJ databases">
        <authorList>
            <person name="Oliw E.H."/>
        </authorList>
    </citation>
    <scope>NUCLEOTIDE SEQUENCE [LARGE SCALE GENOMIC DNA]</scope>
    <source>
        <strain evidence="1 2">MJR8628B</strain>
    </source>
</reference>
<dbReference type="AlphaFoldDB" id="A0A133KL70"/>
<comment type="caution">
    <text evidence="1">The sequence shown here is derived from an EMBL/GenBank/DDBJ whole genome shotgun (WGS) entry which is preliminary data.</text>
</comment>
<organism evidence="1 2">
    <name type="scientific">Bifidobacterium bifidum</name>
    <dbReference type="NCBI Taxonomy" id="1681"/>
    <lineage>
        <taxon>Bacteria</taxon>
        <taxon>Bacillati</taxon>
        <taxon>Actinomycetota</taxon>
        <taxon>Actinomycetes</taxon>
        <taxon>Bifidobacteriales</taxon>
        <taxon>Bifidobacteriaceae</taxon>
        <taxon>Bifidobacterium</taxon>
    </lineage>
</organism>
<dbReference type="Proteomes" id="UP000070092">
    <property type="component" value="Unassembled WGS sequence"/>
</dbReference>
<dbReference type="PATRIC" id="fig|1681.53.peg.1806"/>
<proteinExistence type="predicted"/>
<gene>
    <name evidence="1" type="ORF">HMPREF3196_01848</name>
</gene>
<sequence length="43" mass="4840">MFIWSCGGLAPFLMRMICCEDGRSQDAEAPLWSIFLLILCTIS</sequence>
<dbReference type="EMBL" id="LRPO01000048">
    <property type="protein sequence ID" value="KWZ80265.1"/>
    <property type="molecule type" value="Genomic_DNA"/>
</dbReference>
<accession>A0A133KL70</accession>
<name>A0A133KL70_BIFBI</name>